<protein>
    <submittedName>
        <fullName evidence="2">Thioester reductase</fullName>
    </submittedName>
</protein>
<proteinExistence type="predicted"/>
<evidence type="ECO:0000313" key="2">
    <source>
        <dbReference type="EMBL" id="KWZ51978.1"/>
    </source>
</evidence>
<reference evidence="2 3" key="1">
    <citation type="submission" date="2015-11" db="EMBL/GenBank/DDBJ databases">
        <authorList>
            <person name="Sahl J."/>
            <person name="Wagner D."/>
            <person name="Keim P."/>
        </authorList>
    </citation>
    <scope>NUCLEOTIDE SEQUENCE [LARGE SCALE GENOMIC DNA]</scope>
    <source>
        <strain evidence="2 3">MSMB1157</strain>
    </source>
</reference>
<evidence type="ECO:0000259" key="1">
    <source>
        <dbReference type="Pfam" id="PF00975"/>
    </source>
</evidence>
<feature type="domain" description="Thioesterase" evidence="1">
    <location>
        <begin position="354"/>
        <end position="462"/>
    </location>
</feature>
<dbReference type="Gene3D" id="3.40.50.1820">
    <property type="entry name" value="alpha/beta hydrolase"/>
    <property type="match status" value="2"/>
</dbReference>
<dbReference type="EMBL" id="LNJU01000005">
    <property type="protein sequence ID" value="KWZ51978.1"/>
    <property type="molecule type" value="Genomic_DNA"/>
</dbReference>
<sequence length="632" mass="67119">MSSALSIVDDGAAVAAPEDRSYAHRVFWIAGYARSSDGARRVSEHLGAGWRVCELDADPSCDAPPTVEWLAARLLKRIVALQPRGPYRLAGWASGGLLAYEVATQLAGRDETVAFLGIADASLSTADAAARRGHAADVPAGERLVELVAESNATGGVAARSRDMRRAEWLRLFDGEADGGQANGSQANGGGARAIDPRELIADAATSDFAEIASRCRDAGLLPPGLRGLSDTQLLRWLDRWAALDHAFAHYEPFSLSMPVHWFELRSAGAAAALPDRADGWAARLEPGEIRVVDVPARHASAGGAAPALGRAIAHALQDERRAAAGGGEQNAHPPEASYSPHLPIQRGAPGRRPVVLIPGAGDNVATFLPFTIAVEPGWPMHGLQPRGLDGVLAPYASVDVAATAYLPVVERLAADARAPVHLIGHSFGGWVAMEIACRLQAIGRPPASLTIVDTEAPASAGRLGRQYTFASVMWNLARALEQATGRPLGIERDALFRADRRGQWAMLHRGMVDARIIRSGAGLHDVRGIVRTYGTALRTAYRPADVYAGCATLVLAADGDDAERGFVPDDVLSGWRRFAPRMAMWRCPGNHYTMIRPPHVERFAQWWQQAVRSDGDPAAAAAGAALGLASN</sequence>
<dbReference type="InterPro" id="IPR001031">
    <property type="entry name" value="Thioesterase"/>
</dbReference>
<feature type="domain" description="Thioesterase" evidence="1">
    <location>
        <begin position="63"/>
        <end position="137"/>
    </location>
</feature>
<comment type="caution">
    <text evidence="2">The sequence shown here is derived from an EMBL/GenBank/DDBJ whole genome shotgun (WGS) entry which is preliminary data.</text>
</comment>
<accession>A0AA40R2F2</accession>
<gene>
    <name evidence="2" type="ORF">WK57_22750</name>
</gene>
<dbReference type="Pfam" id="PF00975">
    <property type="entry name" value="Thioesterase"/>
    <property type="match status" value="2"/>
</dbReference>
<dbReference type="AlphaFoldDB" id="A0AA40R2F2"/>
<organism evidence="2 3">
    <name type="scientific">Burkholderia ubonensis</name>
    <dbReference type="NCBI Taxonomy" id="101571"/>
    <lineage>
        <taxon>Bacteria</taxon>
        <taxon>Pseudomonadati</taxon>
        <taxon>Pseudomonadota</taxon>
        <taxon>Betaproteobacteria</taxon>
        <taxon>Burkholderiales</taxon>
        <taxon>Burkholderiaceae</taxon>
        <taxon>Burkholderia</taxon>
        <taxon>Burkholderia cepacia complex</taxon>
    </lineage>
</organism>
<name>A0AA40R2F2_9BURK</name>
<evidence type="ECO:0000313" key="3">
    <source>
        <dbReference type="Proteomes" id="UP000070119"/>
    </source>
</evidence>
<dbReference type="InterPro" id="IPR029058">
    <property type="entry name" value="AB_hydrolase_fold"/>
</dbReference>
<dbReference type="Proteomes" id="UP000070119">
    <property type="component" value="Chromosome 2"/>
</dbReference>
<dbReference type="SUPFAM" id="SSF53474">
    <property type="entry name" value="alpha/beta-Hydrolases"/>
    <property type="match status" value="2"/>
</dbReference>